<dbReference type="GO" id="GO:0005886">
    <property type="term" value="C:plasma membrane"/>
    <property type="evidence" value="ECO:0007669"/>
    <property type="project" value="UniProtKB-SubCell"/>
</dbReference>
<proteinExistence type="inferred from homology"/>
<evidence type="ECO:0000256" key="4">
    <source>
        <dbReference type="ARBA" id="ARBA00022692"/>
    </source>
</evidence>
<evidence type="ECO:0000256" key="9">
    <source>
        <dbReference type="ARBA" id="ARBA00040743"/>
    </source>
</evidence>
<keyword evidence="11" id="KW-0413">Isomerase</keyword>
<keyword evidence="15" id="KW-1185">Reference proteome</keyword>
<evidence type="ECO:0000256" key="11">
    <source>
        <dbReference type="PROSITE-ProRule" id="PRU00278"/>
    </source>
</evidence>
<evidence type="ECO:0000256" key="3">
    <source>
        <dbReference type="ARBA" id="ARBA00022519"/>
    </source>
</evidence>
<dbReference type="InterPro" id="IPR052029">
    <property type="entry name" value="PpiD_chaperone"/>
</dbReference>
<reference evidence="14" key="2">
    <citation type="submission" date="2023-04" db="EMBL/GenBank/DDBJ databases">
        <title>Paracnuella aquatica gen. nov., sp. nov., a member of the family Chitinophagaceae isolated from a hot spring.</title>
        <authorList>
            <person name="Wang C."/>
        </authorList>
    </citation>
    <scope>NUCLEOTIDE SEQUENCE</scope>
    <source>
        <strain evidence="14">LB-8</strain>
    </source>
</reference>
<evidence type="ECO:0000256" key="6">
    <source>
        <dbReference type="ARBA" id="ARBA00023136"/>
    </source>
</evidence>
<accession>A0A9X2XYB6</accession>
<dbReference type="Gene3D" id="3.10.50.40">
    <property type="match status" value="1"/>
</dbReference>
<sequence>MSVIQQIRDKYARWAVVAIALSLLGFILMDAFAGRTRLFGGNSTTLGVINGEKIDVQDFERKVKAQEEMAQRQGYAMGEEGRQQIIQSVWNSEVEQAIMTAEFDKLGLTVGKKELNDYLFGANPPADLKQGFTDPNTGVYNAQAVQQYFSNLRKNGKPEEKAQMNQYLSSLEKQRMAEKYTSLITNSTYYAKWFVEKQNTDNSLIANISFVGVPYATISDSAAKVSDDEIKSYINEHKDEFKQEDETRSISYVLFNASPSKTDSLAAFNQIQGMKADFLATNDPGAFLTRNGSSLPYFQGYISKSQIQVVAKDSIFALAPGQVYGPYQDAGNYVLAKLIDIKNLPDSVKARHILIGTANPQTGQPLMADSVAQKRADSIAAAIRGGANFDTLETRYSTDQAAHKDKGVMTFSSTDIQGENFAKEFGQFILFDGKPGDKKVVKTSFGYHYIEILEHKNVTPHYKVAYLAKPIVASNETDNSASNAASMFSGDSRSLKAFNENYEKNLRAKGLNKLVATDIHPNDYAVPGVGNSRPLVKAIFNADGGDVLEPIRVGDNYLVAAVTNVEEAGVASVNKVRSIVEPILRNKKKAEQIKKKLGTISTLEAAAQVAGQPVQTVDSLYLSGRNQNLGYELKVVGASFNPAVKGKVIPEALEGQAGVYVVKVNNTSAVPVPSASIEEQRRMLEMQARQGMMYRSPTQALRKSAEIKDYRSKFY</sequence>
<reference evidence="14" key="1">
    <citation type="submission" date="2022-09" db="EMBL/GenBank/DDBJ databases">
        <authorList>
            <person name="Yuan C."/>
            <person name="Ke Z."/>
        </authorList>
    </citation>
    <scope>NUCLEOTIDE SEQUENCE</scope>
    <source>
        <strain evidence="14">LB-8</strain>
    </source>
</reference>
<comment type="similarity">
    <text evidence="8">Belongs to the PpiD chaperone family.</text>
</comment>
<dbReference type="InterPro" id="IPR027304">
    <property type="entry name" value="Trigger_fact/SurA_dom_sf"/>
</dbReference>
<dbReference type="GO" id="GO:0003755">
    <property type="term" value="F:peptidyl-prolyl cis-trans isomerase activity"/>
    <property type="evidence" value="ECO:0007669"/>
    <property type="project" value="UniProtKB-KW"/>
</dbReference>
<evidence type="ECO:0000256" key="8">
    <source>
        <dbReference type="ARBA" id="ARBA00038408"/>
    </source>
</evidence>
<evidence type="ECO:0000256" key="10">
    <source>
        <dbReference type="ARBA" id="ARBA00042775"/>
    </source>
</evidence>
<keyword evidence="11" id="KW-0697">Rotamase</keyword>
<dbReference type="PROSITE" id="PS50198">
    <property type="entry name" value="PPIC_PPIASE_2"/>
    <property type="match status" value="1"/>
</dbReference>
<keyword evidence="3" id="KW-0997">Cell inner membrane</keyword>
<dbReference type="RefSeq" id="WP_279298429.1">
    <property type="nucleotide sequence ID" value="NZ_JAOTIF010000016.1"/>
</dbReference>
<dbReference type="AlphaFoldDB" id="A0A9X2XYB6"/>
<comment type="caution">
    <text evidence="14">The sequence shown here is derived from an EMBL/GenBank/DDBJ whole genome shotgun (WGS) entry which is preliminary data.</text>
</comment>
<name>A0A9X2XYB6_9BACT</name>
<dbReference type="Pfam" id="PF13623">
    <property type="entry name" value="SurA_N_2"/>
    <property type="match status" value="1"/>
</dbReference>
<keyword evidence="5 12" id="KW-1133">Transmembrane helix</keyword>
<evidence type="ECO:0000259" key="13">
    <source>
        <dbReference type="PROSITE" id="PS50198"/>
    </source>
</evidence>
<dbReference type="PANTHER" id="PTHR47529:SF1">
    <property type="entry name" value="PERIPLASMIC CHAPERONE PPID"/>
    <property type="match status" value="1"/>
</dbReference>
<dbReference type="EMBL" id="JAOTIF010000016">
    <property type="protein sequence ID" value="MCU7550990.1"/>
    <property type="molecule type" value="Genomic_DNA"/>
</dbReference>
<feature type="domain" description="PpiC" evidence="13">
    <location>
        <begin position="345"/>
        <end position="454"/>
    </location>
</feature>
<dbReference type="Pfam" id="PF13616">
    <property type="entry name" value="Rotamase_3"/>
    <property type="match status" value="1"/>
</dbReference>
<organism evidence="14 15">
    <name type="scientific">Paraflavisolibacter caeni</name>
    <dbReference type="NCBI Taxonomy" id="2982496"/>
    <lineage>
        <taxon>Bacteria</taxon>
        <taxon>Pseudomonadati</taxon>
        <taxon>Bacteroidota</taxon>
        <taxon>Chitinophagia</taxon>
        <taxon>Chitinophagales</taxon>
        <taxon>Chitinophagaceae</taxon>
        <taxon>Paraflavisolibacter</taxon>
    </lineage>
</organism>
<evidence type="ECO:0000256" key="7">
    <source>
        <dbReference type="ARBA" id="ARBA00023186"/>
    </source>
</evidence>
<protein>
    <recommendedName>
        <fullName evidence="9">Periplasmic chaperone PpiD</fullName>
    </recommendedName>
    <alternativeName>
        <fullName evidence="10">Periplasmic folding chaperone</fullName>
    </alternativeName>
</protein>
<dbReference type="InterPro" id="IPR046357">
    <property type="entry name" value="PPIase_dom_sf"/>
</dbReference>
<evidence type="ECO:0000256" key="12">
    <source>
        <dbReference type="SAM" id="Phobius"/>
    </source>
</evidence>
<evidence type="ECO:0000313" key="14">
    <source>
        <dbReference type="EMBL" id="MCU7550990.1"/>
    </source>
</evidence>
<evidence type="ECO:0000256" key="1">
    <source>
        <dbReference type="ARBA" id="ARBA00004382"/>
    </source>
</evidence>
<comment type="subcellular location">
    <subcellularLocation>
        <location evidence="1">Cell inner membrane</location>
        <topology evidence="1">Single-pass type II membrane protein</topology>
        <orientation evidence="1">Periplasmic side</orientation>
    </subcellularLocation>
</comment>
<evidence type="ECO:0000256" key="2">
    <source>
        <dbReference type="ARBA" id="ARBA00022475"/>
    </source>
</evidence>
<keyword evidence="7" id="KW-0143">Chaperone</keyword>
<keyword evidence="6 12" id="KW-0472">Membrane</keyword>
<keyword evidence="4 12" id="KW-0812">Transmembrane</keyword>
<evidence type="ECO:0000256" key="5">
    <source>
        <dbReference type="ARBA" id="ARBA00022989"/>
    </source>
</evidence>
<dbReference type="InterPro" id="IPR000297">
    <property type="entry name" value="PPIase_PpiC"/>
</dbReference>
<feature type="transmembrane region" description="Helical" evidence="12">
    <location>
        <begin position="12"/>
        <end position="33"/>
    </location>
</feature>
<dbReference type="Proteomes" id="UP001155483">
    <property type="component" value="Unassembled WGS sequence"/>
</dbReference>
<dbReference type="SUPFAM" id="SSF54534">
    <property type="entry name" value="FKBP-like"/>
    <property type="match status" value="1"/>
</dbReference>
<dbReference type="PANTHER" id="PTHR47529">
    <property type="entry name" value="PEPTIDYL-PROLYL CIS-TRANS ISOMERASE D"/>
    <property type="match status" value="1"/>
</dbReference>
<gene>
    <name evidence="14" type="ORF">OCK74_17865</name>
</gene>
<evidence type="ECO:0000313" key="15">
    <source>
        <dbReference type="Proteomes" id="UP001155483"/>
    </source>
</evidence>
<keyword evidence="2" id="KW-1003">Cell membrane</keyword>
<dbReference type="SUPFAM" id="SSF109998">
    <property type="entry name" value="Triger factor/SurA peptide-binding domain-like"/>
    <property type="match status" value="1"/>
</dbReference>